<accession>A0A0T6AWU4</accession>
<dbReference type="PANTHER" id="PTHR13206">
    <property type="entry name" value="UBIQUITIN LIGASE PROTEIN PHF9 FANCONI ANEMIA GROUP L PROTEIN"/>
    <property type="match status" value="1"/>
</dbReference>
<dbReference type="OrthoDB" id="10263265at2759"/>
<dbReference type="Pfam" id="PF18891">
    <property type="entry name" value="FANCL_d3"/>
    <property type="match status" value="1"/>
</dbReference>
<dbReference type="PANTHER" id="PTHR13206:SF0">
    <property type="entry name" value="E3 UBIQUITIN-PROTEIN LIGASE FANCL"/>
    <property type="match status" value="1"/>
</dbReference>
<dbReference type="GO" id="GO:0043240">
    <property type="term" value="C:Fanconi anaemia nuclear complex"/>
    <property type="evidence" value="ECO:0007669"/>
    <property type="project" value="InterPro"/>
</dbReference>
<dbReference type="InterPro" id="IPR043003">
    <property type="entry name" value="FANCL_d3_sf"/>
</dbReference>
<dbReference type="GO" id="GO:0006513">
    <property type="term" value="P:protein monoubiquitination"/>
    <property type="evidence" value="ECO:0007669"/>
    <property type="project" value="TreeGrafter"/>
</dbReference>
<dbReference type="Proteomes" id="UP000051574">
    <property type="component" value="Unassembled WGS sequence"/>
</dbReference>
<dbReference type="GO" id="GO:0061630">
    <property type="term" value="F:ubiquitin protein ligase activity"/>
    <property type="evidence" value="ECO:0007669"/>
    <property type="project" value="TreeGrafter"/>
</dbReference>
<proteinExistence type="predicted"/>
<dbReference type="GO" id="GO:0036297">
    <property type="term" value="P:interstrand cross-link repair"/>
    <property type="evidence" value="ECO:0007669"/>
    <property type="project" value="InterPro"/>
</dbReference>
<dbReference type="InterPro" id="IPR026848">
    <property type="entry name" value="Fancl"/>
</dbReference>
<dbReference type="EMBL" id="LJIG01022657">
    <property type="protein sequence ID" value="KRT79403.1"/>
    <property type="molecule type" value="Genomic_DNA"/>
</dbReference>
<sequence length="281" mass="33575">MTAYELDLLLKYPMIMQRSTCDGEYFGYIKVKVSFRSVTRCFLTFLLLFSKADHYKIRLTRKLQQFKLDINEDLEKYEKEIKRLSKQSFRDPVEYLDKLTQILSIELPQHKDEMTSNYTSICRKVLQEYTELLQFYFNIHKSFISKNLKTINIIQLDEGMRQHSVKIKVNYLNDGKLFNIVEYDLPHKENEVLFEAEDSLITLYEKFMTKVDCPKLQMIFNILDEIDHSCWVIDPENPCRGDLHRRIILGELNGLLGIQLILLIYRHKFIDCNHFGSLWYP</sequence>
<keyword evidence="3" id="KW-1185">Reference proteome</keyword>
<organism evidence="2 3">
    <name type="scientific">Oryctes borbonicus</name>
    <dbReference type="NCBI Taxonomy" id="1629725"/>
    <lineage>
        <taxon>Eukaryota</taxon>
        <taxon>Metazoa</taxon>
        <taxon>Ecdysozoa</taxon>
        <taxon>Arthropoda</taxon>
        <taxon>Hexapoda</taxon>
        <taxon>Insecta</taxon>
        <taxon>Pterygota</taxon>
        <taxon>Neoptera</taxon>
        <taxon>Endopterygota</taxon>
        <taxon>Coleoptera</taxon>
        <taxon>Polyphaga</taxon>
        <taxon>Scarabaeiformia</taxon>
        <taxon>Scarabaeidae</taxon>
        <taxon>Dynastinae</taxon>
        <taxon>Oryctes</taxon>
    </lineage>
</organism>
<feature type="domain" description="FANCL UBC-like" evidence="1">
    <location>
        <begin position="219"/>
        <end position="251"/>
    </location>
</feature>
<dbReference type="InterPro" id="IPR044037">
    <property type="entry name" value="FANCL_d3"/>
</dbReference>
<gene>
    <name evidence="2" type="ORF">AMK59_7738</name>
</gene>
<dbReference type="Gene3D" id="3.10.110.20">
    <property type="entry name" value="RWD domain-like"/>
    <property type="match status" value="1"/>
</dbReference>
<evidence type="ECO:0000313" key="2">
    <source>
        <dbReference type="EMBL" id="KRT79403.1"/>
    </source>
</evidence>
<evidence type="ECO:0000259" key="1">
    <source>
        <dbReference type="Pfam" id="PF18891"/>
    </source>
</evidence>
<protein>
    <recommendedName>
        <fullName evidence="1">FANCL UBC-like domain-containing protein</fullName>
    </recommendedName>
</protein>
<name>A0A0T6AWU4_9SCAR</name>
<reference evidence="2 3" key="1">
    <citation type="submission" date="2015-09" db="EMBL/GenBank/DDBJ databases">
        <title>Draft genome of the scarab beetle Oryctes borbonicus.</title>
        <authorList>
            <person name="Meyer J.M."/>
            <person name="Markov G.V."/>
            <person name="Baskaran P."/>
            <person name="Herrmann M."/>
            <person name="Sommer R.J."/>
            <person name="Roedelsperger C."/>
        </authorList>
    </citation>
    <scope>NUCLEOTIDE SEQUENCE [LARGE SCALE GENOMIC DNA]</scope>
    <source>
        <strain evidence="2">OB123</strain>
        <tissue evidence="2">Whole animal</tissue>
    </source>
</reference>
<comment type="caution">
    <text evidence="2">The sequence shown here is derived from an EMBL/GenBank/DDBJ whole genome shotgun (WGS) entry which is preliminary data.</text>
</comment>
<dbReference type="AlphaFoldDB" id="A0A0T6AWU4"/>
<evidence type="ECO:0000313" key="3">
    <source>
        <dbReference type="Proteomes" id="UP000051574"/>
    </source>
</evidence>